<evidence type="ECO:0000256" key="4">
    <source>
        <dbReference type="ARBA" id="ARBA00022857"/>
    </source>
</evidence>
<gene>
    <name evidence="8" type="primary">hemA</name>
    <name evidence="18" type="ORF">GYA93_09650</name>
</gene>
<dbReference type="PROSITE" id="PS00747">
    <property type="entry name" value="GLUTR"/>
    <property type="match status" value="1"/>
</dbReference>
<comment type="domain">
    <text evidence="8">Possesses an unusual extended V-shaped dimeric structure with each monomer consisting of three distinct domains arranged along a curved 'spinal' alpha-helix. The N-terminal catalytic domain specifically recognizes the glutamate moiety of the substrate. The second domain is the NADPH-binding domain, and the third C-terminal domain is responsible for dimerization.</text>
</comment>
<evidence type="ECO:0000256" key="6">
    <source>
        <dbReference type="ARBA" id="ARBA00023244"/>
    </source>
</evidence>
<protein>
    <recommendedName>
        <fullName evidence="3 8">Glutamyl-tRNA reductase</fullName>
        <shortName evidence="8">GluTR</shortName>
        <ecNumber evidence="3 8">1.2.1.70</ecNumber>
    </recommendedName>
</protein>
<reference evidence="18 19" key="1">
    <citation type="submission" date="2020-01" db="EMBL/GenBank/DDBJ databases">
        <title>Investigation of new actinobacteria for the biodesulphurisation of diesel fuel.</title>
        <authorList>
            <person name="Athi Narayanan S.M."/>
        </authorList>
    </citation>
    <scope>NUCLEOTIDE SEQUENCE [LARGE SCALE GENOMIC DNA]</scope>
    <source>
        <strain evidence="18 19">213E</strain>
    </source>
</reference>
<dbReference type="Pfam" id="PF05201">
    <property type="entry name" value="GlutR_N"/>
    <property type="match status" value="1"/>
</dbReference>
<comment type="miscellaneous">
    <text evidence="8">During catalysis, the active site Cys acts as a nucleophile attacking the alpha-carbonyl group of tRNA-bound glutamate with the formation of a thioester intermediate between enzyme and glutamate, and the concomitant release of tRNA(Glu). The thioester intermediate is finally reduced by direct hydride transfer from NADPH, to form the product GSA.</text>
</comment>
<dbReference type="SUPFAM" id="SSF69075">
    <property type="entry name" value="Glutamyl tRNA-reductase dimerization domain"/>
    <property type="match status" value="1"/>
</dbReference>
<dbReference type="NCBIfam" id="NF000744">
    <property type="entry name" value="PRK00045.1-3"/>
    <property type="match status" value="1"/>
</dbReference>
<dbReference type="SUPFAM" id="SSF69742">
    <property type="entry name" value="Glutamyl tRNA-reductase catalytic, N-terminal domain"/>
    <property type="match status" value="1"/>
</dbReference>
<sequence>MSVLLFGVSHRSAPVEVLERISVSEYDRPKLIDDLLSSQAISEAMLVSTCNRIEIYAVVDAFHPALEAVGTVIGDHSGLTVNELTPHAYVRYSEAAVEHLFTVAAGLDSLVVGEQQILGQIRNAYLDADSNHSAGTVLHELAQQALRVGKRVHSETGIDRAGASVVSVALHRAQVLLAGSGAARARSAVVVGAGAMGGLATAHLAREGVARMTVVNRTVANAEHLAGNIAANHGIEVAGVGFDDLPAAMADADVVVACTGSVGSVIGVGDVHSALAARGRTADAGKPLVICDLGLPRNVDPAAARLPGVHVVDIAGLRGDAGAKAAEDDTLAARSIVAGELADYLTAQRQAEVTPTVAALRQRAADVVEAEILRLEAKLPGLDDPQRDEVAKAVRRVVDKLLHAPTVRVKQLAATPNGDHYAEALRELFELKPGSVEAVSAPEGRRGVSGADRDPTEQGER</sequence>
<dbReference type="RefSeq" id="WP_059035593.1">
    <property type="nucleotide sequence ID" value="NZ_JAADZU010000025.1"/>
</dbReference>
<dbReference type="GO" id="GO:0050661">
    <property type="term" value="F:NADP binding"/>
    <property type="evidence" value="ECO:0007669"/>
    <property type="project" value="InterPro"/>
</dbReference>
<comment type="similarity">
    <text evidence="2 8 13">Belongs to the glutamyl-tRNA reductase family.</text>
</comment>
<evidence type="ECO:0000256" key="10">
    <source>
        <dbReference type="PIRSR" id="PIRSR000445-2"/>
    </source>
</evidence>
<dbReference type="InterPro" id="IPR000343">
    <property type="entry name" value="4pyrrol_synth_GluRdtase"/>
</dbReference>
<evidence type="ECO:0000256" key="7">
    <source>
        <dbReference type="ARBA" id="ARBA00047464"/>
    </source>
</evidence>
<dbReference type="FunFam" id="3.30.460.30:FF:000001">
    <property type="entry name" value="Glutamyl-tRNA reductase"/>
    <property type="match status" value="1"/>
</dbReference>
<dbReference type="InterPro" id="IPR036453">
    <property type="entry name" value="GluRdtase_dimer_dom_sf"/>
</dbReference>
<dbReference type="PANTHER" id="PTHR43013">
    <property type="entry name" value="GLUTAMYL-TRNA REDUCTASE"/>
    <property type="match status" value="1"/>
</dbReference>
<dbReference type="HAMAP" id="MF_00087">
    <property type="entry name" value="Glu_tRNA_reductase"/>
    <property type="match status" value="1"/>
</dbReference>
<dbReference type="EC" id="1.2.1.70" evidence="3 8"/>
<evidence type="ECO:0000256" key="12">
    <source>
        <dbReference type="PIRSR" id="PIRSR000445-4"/>
    </source>
</evidence>
<feature type="binding site" evidence="8 10">
    <location>
        <position position="109"/>
    </location>
    <ligand>
        <name>substrate</name>
    </ligand>
</feature>
<accession>A0A7K3LNL3</accession>
<dbReference type="InterPro" id="IPR006151">
    <property type="entry name" value="Shikm_DH/Glu-tRNA_Rdtase"/>
</dbReference>
<comment type="caution">
    <text evidence="18">The sequence shown here is derived from an EMBL/GenBank/DDBJ whole genome shotgun (WGS) entry which is preliminary data.</text>
</comment>
<dbReference type="NCBIfam" id="TIGR01035">
    <property type="entry name" value="hemA"/>
    <property type="match status" value="1"/>
</dbReference>
<feature type="active site" description="Nucleophile" evidence="8 9">
    <location>
        <position position="50"/>
    </location>
</feature>
<feature type="domain" description="Quinate/shikimate 5-dehydrogenase/glutamyl-tRNA reductase" evidence="16">
    <location>
        <begin position="184"/>
        <end position="317"/>
    </location>
</feature>
<dbReference type="Pfam" id="PF01488">
    <property type="entry name" value="Shikimate_DH"/>
    <property type="match status" value="1"/>
</dbReference>
<feature type="binding site" evidence="8 10">
    <location>
        <begin position="49"/>
        <end position="52"/>
    </location>
    <ligand>
        <name>substrate</name>
    </ligand>
</feature>
<dbReference type="InterPro" id="IPR015895">
    <property type="entry name" value="4pyrrol_synth_GluRdtase_N"/>
</dbReference>
<feature type="region of interest" description="Disordered" evidence="14">
    <location>
        <begin position="436"/>
        <end position="461"/>
    </location>
</feature>
<evidence type="ECO:0000256" key="5">
    <source>
        <dbReference type="ARBA" id="ARBA00023002"/>
    </source>
</evidence>
<keyword evidence="4 8" id="KW-0521">NADP</keyword>
<organism evidence="18 19">
    <name type="scientific">Gordonia desulfuricans</name>
    <dbReference type="NCBI Taxonomy" id="89051"/>
    <lineage>
        <taxon>Bacteria</taxon>
        <taxon>Bacillati</taxon>
        <taxon>Actinomycetota</taxon>
        <taxon>Actinomycetes</taxon>
        <taxon>Mycobacteriales</taxon>
        <taxon>Gordoniaceae</taxon>
        <taxon>Gordonia</taxon>
    </lineage>
</organism>
<evidence type="ECO:0000313" key="18">
    <source>
        <dbReference type="EMBL" id="NDK89840.1"/>
    </source>
</evidence>
<comment type="subunit">
    <text evidence="8">Homodimer.</text>
</comment>
<dbReference type="InterPro" id="IPR036343">
    <property type="entry name" value="GluRdtase_N_sf"/>
</dbReference>
<name>A0A7K3LNL3_9ACTN</name>
<comment type="pathway">
    <text evidence="1 8 13">Porphyrin-containing compound metabolism; protoporphyrin-IX biosynthesis; 5-aminolevulinate from L-glutamyl-tRNA(Glu): step 1/2.</text>
</comment>
<feature type="compositionally biased region" description="Basic and acidic residues" evidence="14">
    <location>
        <begin position="443"/>
        <end position="461"/>
    </location>
</feature>
<feature type="domain" description="Tetrapyrrole biosynthesis glutamyl-tRNA reductase dimerisation" evidence="15">
    <location>
        <begin position="333"/>
        <end position="431"/>
    </location>
</feature>
<evidence type="ECO:0000259" key="17">
    <source>
        <dbReference type="Pfam" id="PF05201"/>
    </source>
</evidence>
<keyword evidence="6 8" id="KW-0627">Porphyrin biosynthesis</keyword>
<evidence type="ECO:0000259" key="15">
    <source>
        <dbReference type="Pfam" id="PF00745"/>
    </source>
</evidence>
<dbReference type="SUPFAM" id="SSF51735">
    <property type="entry name" value="NAD(P)-binding Rossmann-fold domains"/>
    <property type="match status" value="1"/>
</dbReference>
<dbReference type="Proteomes" id="UP000466307">
    <property type="component" value="Unassembled WGS sequence"/>
</dbReference>
<feature type="binding site" evidence="8 11">
    <location>
        <begin position="192"/>
        <end position="197"/>
    </location>
    <ligand>
        <name>NADP(+)</name>
        <dbReference type="ChEBI" id="CHEBI:58349"/>
    </ligand>
</feature>
<evidence type="ECO:0000313" key="19">
    <source>
        <dbReference type="Proteomes" id="UP000466307"/>
    </source>
</evidence>
<dbReference type="InterPro" id="IPR036291">
    <property type="entry name" value="NAD(P)-bd_dom_sf"/>
</dbReference>
<feature type="domain" description="Glutamyl-tRNA reductase N-terminal" evidence="17">
    <location>
        <begin position="7"/>
        <end position="156"/>
    </location>
</feature>
<dbReference type="InterPro" id="IPR015896">
    <property type="entry name" value="4pyrrol_synth_GluRdtase_dimer"/>
</dbReference>
<dbReference type="Pfam" id="PF00745">
    <property type="entry name" value="GlutR_dimer"/>
    <property type="match status" value="1"/>
</dbReference>
<dbReference type="UniPathway" id="UPA00251">
    <property type="reaction ID" value="UER00316"/>
</dbReference>
<evidence type="ECO:0000256" key="3">
    <source>
        <dbReference type="ARBA" id="ARBA00012970"/>
    </source>
</evidence>
<evidence type="ECO:0000256" key="14">
    <source>
        <dbReference type="SAM" id="MobiDB-lite"/>
    </source>
</evidence>
<dbReference type="Gene3D" id="3.40.50.720">
    <property type="entry name" value="NAD(P)-binding Rossmann-like Domain"/>
    <property type="match status" value="1"/>
</dbReference>
<dbReference type="EMBL" id="JAADZU010000025">
    <property type="protein sequence ID" value="NDK89840.1"/>
    <property type="molecule type" value="Genomic_DNA"/>
</dbReference>
<evidence type="ECO:0000256" key="1">
    <source>
        <dbReference type="ARBA" id="ARBA00005059"/>
    </source>
</evidence>
<dbReference type="InterPro" id="IPR018214">
    <property type="entry name" value="GluRdtase_CS"/>
</dbReference>
<dbReference type="GO" id="GO:0019353">
    <property type="term" value="P:protoporphyrinogen IX biosynthetic process from glutamate"/>
    <property type="evidence" value="ECO:0007669"/>
    <property type="project" value="TreeGrafter"/>
</dbReference>
<keyword evidence="5 8" id="KW-0560">Oxidoreductase</keyword>
<evidence type="ECO:0000256" key="2">
    <source>
        <dbReference type="ARBA" id="ARBA00005916"/>
    </source>
</evidence>
<feature type="binding site" evidence="8 10">
    <location>
        <begin position="114"/>
        <end position="116"/>
    </location>
    <ligand>
        <name>substrate</name>
    </ligand>
</feature>
<dbReference type="AlphaFoldDB" id="A0A7K3LNL3"/>
<comment type="function">
    <text evidence="8">Catalyzes the NADPH-dependent reduction of glutamyl-tRNA(Glu) to glutamate 1-semialdehyde (GSA).</text>
</comment>
<feature type="binding site" evidence="8 10">
    <location>
        <position position="120"/>
    </location>
    <ligand>
        <name>substrate</name>
    </ligand>
</feature>
<comment type="catalytic activity">
    <reaction evidence="7 8 13">
        <text>(S)-4-amino-5-oxopentanoate + tRNA(Glu) + NADP(+) = L-glutamyl-tRNA(Glu) + NADPH + H(+)</text>
        <dbReference type="Rhea" id="RHEA:12344"/>
        <dbReference type="Rhea" id="RHEA-COMP:9663"/>
        <dbReference type="Rhea" id="RHEA-COMP:9680"/>
        <dbReference type="ChEBI" id="CHEBI:15378"/>
        <dbReference type="ChEBI" id="CHEBI:57501"/>
        <dbReference type="ChEBI" id="CHEBI:57783"/>
        <dbReference type="ChEBI" id="CHEBI:58349"/>
        <dbReference type="ChEBI" id="CHEBI:78442"/>
        <dbReference type="ChEBI" id="CHEBI:78520"/>
        <dbReference type="EC" id="1.2.1.70"/>
    </reaction>
</comment>
<proteinExistence type="inferred from homology"/>
<evidence type="ECO:0000256" key="11">
    <source>
        <dbReference type="PIRSR" id="PIRSR000445-3"/>
    </source>
</evidence>
<evidence type="ECO:0000259" key="16">
    <source>
        <dbReference type="Pfam" id="PF01488"/>
    </source>
</evidence>
<feature type="site" description="Important for activity" evidence="8 12">
    <location>
        <position position="99"/>
    </location>
</feature>
<evidence type="ECO:0000256" key="13">
    <source>
        <dbReference type="RuleBase" id="RU000584"/>
    </source>
</evidence>
<dbReference type="GO" id="GO:0008883">
    <property type="term" value="F:glutamyl-tRNA reductase activity"/>
    <property type="evidence" value="ECO:0007669"/>
    <property type="project" value="UniProtKB-UniRule"/>
</dbReference>
<evidence type="ECO:0000256" key="9">
    <source>
        <dbReference type="PIRSR" id="PIRSR000445-1"/>
    </source>
</evidence>
<dbReference type="PANTHER" id="PTHR43013:SF1">
    <property type="entry name" value="GLUTAMYL-TRNA REDUCTASE"/>
    <property type="match status" value="1"/>
</dbReference>
<dbReference type="CDD" id="cd05213">
    <property type="entry name" value="NAD_bind_Glutamyl_tRNA_reduct"/>
    <property type="match status" value="1"/>
</dbReference>
<keyword evidence="19" id="KW-1185">Reference proteome</keyword>
<dbReference type="Gene3D" id="3.30.460.30">
    <property type="entry name" value="Glutamyl-tRNA reductase, N-terminal domain"/>
    <property type="match status" value="1"/>
</dbReference>
<dbReference type="PIRSF" id="PIRSF000445">
    <property type="entry name" value="4pyrrol_synth_GluRdtase"/>
    <property type="match status" value="1"/>
</dbReference>
<evidence type="ECO:0000256" key="8">
    <source>
        <dbReference type="HAMAP-Rule" id="MF_00087"/>
    </source>
</evidence>